<evidence type="ECO:0008006" key="5">
    <source>
        <dbReference type="Google" id="ProtNLM"/>
    </source>
</evidence>
<feature type="transmembrane region" description="Helical" evidence="2">
    <location>
        <begin position="56"/>
        <end position="76"/>
    </location>
</feature>
<accession>A0ABN2XU44</accession>
<keyword evidence="2" id="KW-1133">Transmembrane helix</keyword>
<gene>
    <name evidence="3" type="ORF">GCM10009802_18200</name>
</gene>
<evidence type="ECO:0000256" key="1">
    <source>
        <dbReference type="SAM" id="MobiDB-lite"/>
    </source>
</evidence>
<protein>
    <recommendedName>
        <fullName evidence="5">Integral membrane protein</fullName>
    </recommendedName>
</protein>
<feature type="transmembrane region" description="Helical" evidence="2">
    <location>
        <begin position="16"/>
        <end position="35"/>
    </location>
</feature>
<dbReference type="Proteomes" id="UP001500443">
    <property type="component" value="Unassembled WGS sequence"/>
</dbReference>
<feature type="transmembrane region" description="Helical" evidence="2">
    <location>
        <begin position="119"/>
        <end position="140"/>
    </location>
</feature>
<sequence length="274" mass="28901">MGDGRLTLTTVDTGRVPPLLALAALVVTFLVTRGITRMIRAGRGPFRNVSPGGMHIHHVVPGVVLMVIGGFGAIFVEGGVVAESVAAVVFGVGTGLVLDEFALIVHLHDVYWSEQGRASVEVTVLTVVVVGMVLIGSSPFDMDDRGGPQEQGVLLWAVNIVVGTLIAVVAFAKGKFRMGVLGVVIPLVGAVSAIRLARPRSPWAHRFYASRPHKLARATRRAARHDARWSGLRTRFENAIAGAPSRPRQQDRDGDGGGDQDGGRDGDGPPPPPA</sequence>
<evidence type="ECO:0000256" key="2">
    <source>
        <dbReference type="SAM" id="Phobius"/>
    </source>
</evidence>
<comment type="caution">
    <text evidence="3">The sequence shown here is derived from an EMBL/GenBank/DDBJ whole genome shotgun (WGS) entry which is preliminary data.</text>
</comment>
<feature type="transmembrane region" description="Helical" evidence="2">
    <location>
        <begin position="179"/>
        <end position="197"/>
    </location>
</feature>
<keyword evidence="4" id="KW-1185">Reference proteome</keyword>
<feature type="transmembrane region" description="Helical" evidence="2">
    <location>
        <begin position="88"/>
        <end position="107"/>
    </location>
</feature>
<name>A0ABN2XU44_9ACTN</name>
<evidence type="ECO:0000313" key="4">
    <source>
        <dbReference type="Proteomes" id="UP001500443"/>
    </source>
</evidence>
<keyword evidence="2" id="KW-0812">Transmembrane</keyword>
<feature type="transmembrane region" description="Helical" evidence="2">
    <location>
        <begin position="152"/>
        <end position="172"/>
    </location>
</feature>
<reference evidence="3 4" key="1">
    <citation type="journal article" date="2019" name="Int. J. Syst. Evol. Microbiol.">
        <title>The Global Catalogue of Microorganisms (GCM) 10K type strain sequencing project: providing services to taxonomists for standard genome sequencing and annotation.</title>
        <authorList>
            <consortium name="The Broad Institute Genomics Platform"/>
            <consortium name="The Broad Institute Genome Sequencing Center for Infectious Disease"/>
            <person name="Wu L."/>
            <person name="Ma J."/>
        </authorList>
    </citation>
    <scope>NUCLEOTIDE SEQUENCE [LARGE SCALE GENOMIC DNA]</scope>
    <source>
        <strain evidence="3 4">JCM 15481</strain>
    </source>
</reference>
<feature type="compositionally biased region" description="Basic and acidic residues" evidence="1">
    <location>
        <begin position="248"/>
        <end position="267"/>
    </location>
</feature>
<evidence type="ECO:0000313" key="3">
    <source>
        <dbReference type="EMBL" id="GAA2117230.1"/>
    </source>
</evidence>
<keyword evidence="2" id="KW-0472">Membrane</keyword>
<feature type="region of interest" description="Disordered" evidence="1">
    <location>
        <begin position="235"/>
        <end position="274"/>
    </location>
</feature>
<dbReference type="RefSeq" id="WP_344289294.1">
    <property type="nucleotide sequence ID" value="NZ_BAAAPF010000035.1"/>
</dbReference>
<dbReference type="EMBL" id="BAAAPF010000035">
    <property type="protein sequence ID" value="GAA2117230.1"/>
    <property type="molecule type" value="Genomic_DNA"/>
</dbReference>
<organism evidence="3 4">
    <name type="scientific">Streptomyces synnematoformans</name>
    <dbReference type="NCBI Taxonomy" id="415721"/>
    <lineage>
        <taxon>Bacteria</taxon>
        <taxon>Bacillati</taxon>
        <taxon>Actinomycetota</taxon>
        <taxon>Actinomycetes</taxon>
        <taxon>Kitasatosporales</taxon>
        <taxon>Streptomycetaceae</taxon>
        <taxon>Streptomyces</taxon>
    </lineage>
</organism>
<proteinExistence type="predicted"/>